<evidence type="ECO:0000313" key="2">
    <source>
        <dbReference type="Proteomes" id="UP000179184"/>
    </source>
</evidence>
<sequence>MSTNYEVAIESFAKRHFIKTFAKKYKKAWNFTLSALVREFQSIDVILEKDIAEEITDKNADVVICKTEFRVQGTQESRHGSGNRCIVAKHKNTNKVCVLLVYNKNDLGGGNETANWKRVIKENYSEYKNLL</sequence>
<gene>
    <name evidence="1" type="ORF">A2W60_03270</name>
</gene>
<accession>A0A1F5BHK7</accession>
<dbReference type="Proteomes" id="UP000179184">
    <property type="component" value="Unassembled WGS sequence"/>
</dbReference>
<protein>
    <submittedName>
        <fullName evidence="1">Uncharacterized protein</fullName>
    </submittedName>
</protein>
<evidence type="ECO:0000313" key="1">
    <source>
        <dbReference type="EMBL" id="OGD30077.1"/>
    </source>
</evidence>
<reference evidence="1 2" key="1">
    <citation type="journal article" date="2016" name="Nat. Commun.">
        <title>Thousands of microbial genomes shed light on interconnected biogeochemical processes in an aquifer system.</title>
        <authorList>
            <person name="Anantharaman K."/>
            <person name="Brown C.T."/>
            <person name="Hug L.A."/>
            <person name="Sharon I."/>
            <person name="Castelle C.J."/>
            <person name="Probst A.J."/>
            <person name="Thomas B.C."/>
            <person name="Singh A."/>
            <person name="Wilkins M.J."/>
            <person name="Karaoz U."/>
            <person name="Brodie E.L."/>
            <person name="Williams K.H."/>
            <person name="Hubbard S.S."/>
            <person name="Banfield J.F."/>
        </authorList>
    </citation>
    <scope>NUCLEOTIDE SEQUENCE [LARGE SCALE GENOMIC DNA]</scope>
</reference>
<name>A0A1F5BHK7_9BACT</name>
<comment type="caution">
    <text evidence="1">The sequence shown here is derived from an EMBL/GenBank/DDBJ whole genome shotgun (WGS) entry which is preliminary data.</text>
</comment>
<dbReference type="AlphaFoldDB" id="A0A1F5BHK7"/>
<organism evidence="1 2">
    <name type="scientific">Candidatus Azambacteria bacterium RIFCSPHIGHO2_02_46_12</name>
    <dbReference type="NCBI Taxonomy" id="1797295"/>
    <lineage>
        <taxon>Bacteria</taxon>
        <taxon>Candidatus Azamiibacteriota</taxon>
    </lineage>
</organism>
<dbReference type="EMBL" id="MEYN01000033">
    <property type="protein sequence ID" value="OGD30077.1"/>
    <property type="molecule type" value="Genomic_DNA"/>
</dbReference>
<proteinExistence type="predicted"/>